<accession>A0ABQ7PNW6</accession>
<reference evidence="1 2" key="1">
    <citation type="submission" date="2021-06" db="EMBL/GenBank/DDBJ databases">
        <title>A haploid diamondback moth (Plutella xylostella L.) genome assembly resolves 31 chromosomes and identifies a diamide resistance mutation.</title>
        <authorList>
            <person name="Ward C.M."/>
            <person name="Perry K.D."/>
            <person name="Baker G."/>
            <person name="Powis K."/>
            <person name="Heckel D.G."/>
            <person name="Baxter S.W."/>
        </authorList>
    </citation>
    <scope>NUCLEOTIDE SEQUENCE [LARGE SCALE GENOMIC DNA]</scope>
    <source>
        <strain evidence="1 2">LV</strain>
        <tissue evidence="1">Single pupa</tissue>
    </source>
</reference>
<dbReference type="EMBL" id="JAHIBW010000339">
    <property type="protein sequence ID" value="KAG7294691.1"/>
    <property type="molecule type" value="Genomic_DNA"/>
</dbReference>
<evidence type="ECO:0000313" key="1">
    <source>
        <dbReference type="EMBL" id="KAG7294691.1"/>
    </source>
</evidence>
<keyword evidence="2" id="KW-1185">Reference proteome</keyword>
<dbReference type="Proteomes" id="UP000823941">
    <property type="component" value="Unassembled WGS sequence"/>
</dbReference>
<evidence type="ECO:0000313" key="2">
    <source>
        <dbReference type="Proteomes" id="UP000823941"/>
    </source>
</evidence>
<feature type="non-terminal residue" evidence="1">
    <location>
        <position position="1"/>
    </location>
</feature>
<comment type="caution">
    <text evidence="1">The sequence shown here is derived from an EMBL/GenBank/DDBJ whole genome shotgun (WGS) entry which is preliminary data.</text>
</comment>
<gene>
    <name evidence="1" type="ORF">JYU34_022963</name>
</gene>
<proteinExistence type="predicted"/>
<organism evidence="1 2">
    <name type="scientific">Plutella xylostella</name>
    <name type="common">Diamondback moth</name>
    <name type="synonym">Plutella maculipennis</name>
    <dbReference type="NCBI Taxonomy" id="51655"/>
    <lineage>
        <taxon>Eukaryota</taxon>
        <taxon>Metazoa</taxon>
        <taxon>Ecdysozoa</taxon>
        <taxon>Arthropoda</taxon>
        <taxon>Hexapoda</taxon>
        <taxon>Insecta</taxon>
        <taxon>Pterygota</taxon>
        <taxon>Neoptera</taxon>
        <taxon>Endopterygota</taxon>
        <taxon>Lepidoptera</taxon>
        <taxon>Glossata</taxon>
        <taxon>Ditrysia</taxon>
        <taxon>Yponomeutoidea</taxon>
        <taxon>Plutellidae</taxon>
        <taxon>Plutella</taxon>
    </lineage>
</organism>
<sequence length="53" mass="5875">WCVHGVVPVQQQRAAASAGLVNFLTDSGDHDVARELRDIHDEVEECREEDGSQ</sequence>
<protein>
    <submittedName>
        <fullName evidence="1">Uncharacterized protein</fullName>
    </submittedName>
</protein>
<name>A0ABQ7PNW6_PLUXY</name>